<name>A0AAE7XRB2_9CAUD</name>
<keyword evidence="3" id="KW-1185">Reference proteome</keyword>
<reference evidence="2 3" key="1">
    <citation type="submission" date="2021-06" db="EMBL/GenBank/DDBJ databases">
        <title>Complete genome sequence of Erwinia phage pEa_SNUABM_35.</title>
        <authorList>
            <person name="Kim S.G."/>
            <person name="Park S.C."/>
        </authorList>
    </citation>
    <scope>NUCLEOTIDE SEQUENCE [LARGE SCALE GENOMIC DNA]</scope>
</reference>
<dbReference type="EMBL" id="MZ443788">
    <property type="protein sequence ID" value="QZE60226.1"/>
    <property type="molecule type" value="Genomic_DNA"/>
</dbReference>
<feature type="region of interest" description="Disordered" evidence="1">
    <location>
        <begin position="349"/>
        <end position="371"/>
    </location>
</feature>
<dbReference type="Proteomes" id="UP000827806">
    <property type="component" value="Segment"/>
</dbReference>
<gene>
    <name evidence="2" type="ORF">pEaSNUABM35_00309</name>
</gene>
<feature type="compositionally biased region" description="Acidic residues" evidence="1">
    <location>
        <begin position="349"/>
        <end position="370"/>
    </location>
</feature>
<accession>A0AAE7XRB2</accession>
<organism evidence="2 3">
    <name type="scientific">Erwinia phage pEa_SNUABM_35</name>
    <dbReference type="NCBI Taxonomy" id="2869557"/>
    <lineage>
        <taxon>Viruses</taxon>
        <taxon>Duplodnaviria</taxon>
        <taxon>Heunggongvirae</taxon>
        <taxon>Uroviricota</taxon>
        <taxon>Caudoviricetes</taxon>
        <taxon>Alexandravirus</taxon>
        <taxon>Alexandravirus SNUABM35</taxon>
    </lineage>
</organism>
<proteinExistence type="predicted"/>
<evidence type="ECO:0000313" key="3">
    <source>
        <dbReference type="Proteomes" id="UP000827806"/>
    </source>
</evidence>
<sequence length="548" mass="64229">MSFDLRQNLLLVRDATLTGKPLFYFYNAMGREMVLTGDVLREILERQKEGTLCTNTYWGFATDPTLEVWSFDDNNDLMLHHRVGKSCTTFLPYEMIANAHDGFKPINGMFIEDSLRRIIAIHLKATCREEQKITWFADLPEPEMRSMLLSFGLGPLRVSREDKEGLIKLHDQWLDDFDDKYKYTHNAIGLDADEKIPADYRPERIRDIMKRMMHNTKTQKIMVQTLNDLLRQCSIRGDIPMPGANFNLQQLTCYYATHLIFAHDADAKLRSLIDNPQFVVNFIYGWYPDYSWIMVNEETFDYQQSLVRAALISLKRHVENEIGTYKIVHGMVKFADGFDPHVPEKVEIEEEDFEEEEDLEEEEEETDDQEKEVIDYLRTKSEDELRKVATRKKMARPNKLKSMDKEELIELCADYYGTEMPEDFDEEEEEEEKEQERVRIARKFPVVLRYDRIDYDYVHRALVKMGILKKNKTRKQMDKSQKLTVAQQHAALLVTLKEAVLDSGQDVLSKLDEITLYQLAACMTKLKEGDSYPRDAAYLKELIKHAVK</sequence>
<evidence type="ECO:0000313" key="2">
    <source>
        <dbReference type="EMBL" id="QZE60226.1"/>
    </source>
</evidence>
<evidence type="ECO:0000256" key="1">
    <source>
        <dbReference type="SAM" id="MobiDB-lite"/>
    </source>
</evidence>
<protein>
    <submittedName>
        <fullName evidence="2">Uncharacterized protein</fullName>
    </submittedName>
</protein>